<dbReference type="Gene3D" id="2.60.40.10">
    <property type="entry name" value="Immunoglobulins"/>
    <property type="match status" value="2"/>
</dbReference>
<evidence type="ECO:0000256" key="1">
    <source>
        <dbReference type="ARBA" id="ARBA00004167"/>
    </source>
</evidence>
<feature type="domain" description="Tyrosine-protein phosphatase" evidence="9">
    <location>
        <begin position="357"/>
        <end position="623"/>
    </location>
</feature>
<dbReference type="PANTHER" id="PTHR19134:SF540">
    <property type="entry name" value="TYROSINE-PROTEIN PHOSPHATASE 99A"/>
    <property type="match status" value="1"/>
</dbReference>
<dbReference type="Gene3D" id="3.90.190.10">
    <property type="entry name" value="Protein tyrosine phosphatase superfamily"/>
    <property type="match status" value="2"/>
</dbReference>
<comment type="catalytic activity">
    <reaction evidence="6">
        <text>O-phospho-L-tyrosyl-[protein] + H2O = L-tyrosyl-[protein] + phosphate</text>
        <dbReference type="Rhea" id="RHEA:10684"/>
        <dbReference type="Rhea" id="RHEA-COMP:10136"/>
        <dbReference type="Rhea" id="RHEA-COMP:20101"/>
        <dbReference type="ChEBI" id="CHEBI:15377"/>
        <dbReference type="ChEBI" id="CHEBI:43474"/>
        <dbReference type="ChEBI" id="CHEBI:46858"/>
        <dbReference type="ChEBI" id="CHEBI:61978"/>
        <dbReference type="EC" id="3.1.3.48"/>
    </reaction>
</comment>
<keyword evidence="7" id="KW-0812">Transmembrane</keyword>
<dbReference type="SMART" id="SM00194">
    <property type="entry name" value="PTPc"/>
    <property type="match status" value="2"/>
</dbReference>
<dbReference type="PRINTS" id="PR00700">
    <property type="entry name" value="PRTYPHPHTASE"/>
</dbReference>
<dbReference type="InterPro" id="IPR000387">
    <property type="entry name" value="Tyr_Pase_dom"/>
</dbReference>
<dbReference type="PROSITE" id="PS50853">
    <property type="entry name" value="FN3"/>
    <property type="match status" value="2"/>
</dbReference>
<keyword evidence="5 7" id="KW-0472">Membrane</keyword>
<dbReference type="PANTHER" id="PTHR19134">
    <property type="entry name" value="RECEPTOR-TYPE TYROSINE-PROTEIN PHOSPHATASE"/>
    <property type="match status" value="1"/>
</dbReference>
<feature type="domain" description="Fibronectin type-III" evidence="11">
    <location>
        <begin position="154"/>
        <end position="258"/>
    </location>
</feature>
<dbReference type="InterPro" id="IPR000242">
    <property type="entry name" value="PTP_cat"/>
</dbReference>
<dbReference type="GO" id="GO:0009653">
    <property type="term" value="P:anatomical structure morphogenesis"/>
    <property type="evidence" value="ECO:0007669"/>
    <property type="project" value="UniProtKB-ARBA"/>
</dbReference>
<accession>A0A9P0GB54</accession>
<evidence type="ECO:0000313" key="12">
    <source>
        <dbReference type="EMBL" id="CAH1103490.1"/>
    </source>
</evidence>
<feature type="chain" id="PRO_5040259153" description="Protein-tyrosine-phosphatase" evidence="8">
    <location>
        <begin position="18"/>
        <end position="977"/>
    </location>
</feature>
<dbReference type="SUPFAM" id="SSF49265">
    <property type="entry name" value="Fibronectin type III"/>
    <property type="match status" value="1"/>
</dbReference>
<keyword evidence="3" id="KW-0378">Hydrolase</keyword>
<reference evidence="12" key="1">
    <citation type="submission" date="2022-01" db="EMBL/GenBank/DDBJ databases">
        <authorList>
            <person name="King R."/>
        </authorList>
    </citation>
    <scope>NUCLEOTIDE SEQUENCE</scope>
</reference>
<dbReference type="InterPro" id="IPR013783">
    <property type="entry name" value="Ig-like_fold"/>
</dbReference>
<dbReference type="Pfam" id="PF00041">
    <property type="entry name" value="fn3"/>
    <property type="match status" value="1"/>
</dbReference>
<keyword evidence="7" id="KW-1133">Transmembrane helix</keyword>
<dbReference type="PROSITE" id="PS50055">
    <property type="entry name" value="TYR_PHOSPHATASE_PTP"/>
    <property type="match status" value="2"/>
</dbReference>
<dbReference type="SUPFAM" id="SSF52799">
    <property type="entry name" value="(Phosphotyrosine protein) phosphatases II"/>
    <property type="match status" value="2"/>
</dbReference>
<organism evidence="12 13">
    <name type="scientific">Psylliodes chrysocephalus</name>
    <dbReference type="NCBI Taxonomy" id="3402493"/>
    <lineage>
        <taxon>Eukaryota</taxon>
        <taxon>Metazoa</taxon>
        <taxon>Ecdysozoa</taxon>
        <taxon>Arthropoda</taxon>
        <taxon>Hexapoda</taxon>
        <taxon>Insecta</taxon>
        <taxon>Pterygota</taxon>
        <taxon>Neoptera</taxon>
        <taxon>Endopterygota</taxon>
        <taxon>Coleoptera</taxon>
        <taxon>Polyphaga</taxon>
        <taxon>Cucujiformia</taxon>
        <taxon>Chrysomeloidea</taxon>
        <taxon>Chrysomelidae</taxon>
        <taxon>Galerucinae</taxon>
        <taxon>Alticini</taxon>
        <taxon>Psylliodes</taxon>
    </lineage>
</organism>
<feature type="signal peptide" evidence="8">
    <location>
        <begin position="1"/>
        <end position="17"/>
    </location>
</feature>
<evidence type="ECO:0000313" key="13">
    <source>
        <dbReference type="Proteomes" id="UP001153636"/>
    </source>
</evidence>
<dbReference type="Pfam" id="PF00102">
    <property type="entry name" value="Y_phosphatase"/>
    <property type="match status" value="2"/>
</dbReference>
<name>A0A9P0GB54_9CUCU</name>
<dbReference type="InterPro" id="IPR016130">
    <property type="entry name" value="Tyr_Pase_AS"/>
</dbReference>
<evidence type="ECO:0000256" key="6">
    <source>
        <dbReference type="ARBA" id="ARBA00051722"/>
    </source>
</evidence>
<dbReference type="InterPro" id="IPR029021">
    <property type="entry name" value="Prot-tyrosine_phosphatase-like"/>
</dbReference>
<dbReference type="CDD" id="cd14549">
    <property type="entry name" value="R5-PTPc-1"/>
    <property type="match status" value="1"/>
</dbReference>
<evidence type="ECO:0000259" key="9">
    <source>
        <dbReference type="PROSITE" id="PS50055"/>
    </source>
</evidence>
<sequence>MGYTFVYFVLAICEIVAQETTTKYSTTISKLKLELLKLEDTPYDNNNASTTTDTEVPSKPRNLTVLDYTSNSIRLRWMNPEKKNSAIEGYRVYYIHNNFTEVWPDKIPYNDSLNIYNLTRLKPMTEYTIFVKAFTQKHEGYASDSVIVTTDINGPSAPRILNLSCQANETIHIYWQIPSSFYYSIDYYYVYVNLGNSLYDNITIPTNKDYLQTTYNRKNVIPNNDYKVQIRASTRSNRSHRLILGEFSAPSRVYISKNCDKVLDYLSHSTSELGAGILAGVLCATLALIIAGLAFLVWRKCFRAPYYYLDNPQCSSAALDWNITPEPTTAAEYTGPIAVSQFARHVQELHADGDIGFSKEYESIQNDAANEINSSEDSQHPDNKPKNRYLNIIAYDHSRVHLLTMKGEKLSNYINANYIDGFQMSRAYIGTQGPLPSTFDCFWRMVWEQRVTTIVMITNLVERGRRKCDMYWPKEGSETYGVIQVTLVKEDIMATYTVRTLSIRHLRVSIKTKKSPIPEKVVYQYHYTSWPDHGTPDHPLPVLHFVKKSSTANPPDSGPIVVHCSAGVGRTGTYIVLDAMLRQIKTRGEVNIFGFLKHIRAQRNFLVQTEEQYIFIHDALVEAIECGETNICRENFPRYVSCLQNKQVDEKDELWKSLDHQFRLVTSFICKDFHLVSANKTVNQPKNRCPTIVPVESSRVHLTPKPGEDGSDYINASWLQGFHSLREFIVTQHPFKNTINDFWQMIWDHSSPLIVMIGIIDNAEYEVFWPVGEEVIKTTNFTINLTSENADSTFRLREFVMKSIQDDFEIPIKMLECNDWPNQITSITEIYQLLNCILDLQLPTGPIVVVDRFGGTEAATFCILTTLKKHLIYDNNVDAYMYAKLYHNKRPGIWTSIDEYMKLHLGIQSLCNPPEPMIHEVTVDLHVVANGNVGNIENSESIENVANIDNGGPSNDCIRVPPEEAPLVTMSVLTNRN</sequence>
<evidence type="ECO:0000256" key="4">
    <source>
        <dbReference type="ARBA" id="ARBA00022912"/>
    </source>
</evidence>
<dbReference type="FunFam" id="3.90.190.10:FF:000068">
    <property type="entry name" value="receptor-type tyrosine-protein phosphatase zeta"/>
    <property type="match status" value="1"/>
</dbReference>
<evidence type="ECO:0008006" key="14">
    <source>
        <dbReference type="Google" id="ProtNLM"/>
    </source>
</evidence>
<evidence type="ECO:0000259" key="10">
    <source>
        <dbReference type="PROSITE" id="PS50056"/>
    </source>
</evidence>
<keyword evidence="4" id="KW-0904">Protein phosphatase</keyword>
<dbReference type="SMART" id="SM00060">
    <property type="entry name" value="FN3"/>
    <property type="match status" value="2"/>
</dbReference>
<gene>
    <name evidence="12" type="ORF">PSYICH_LOCUS4454</name>
</gene>
<dbReference type="InterPro" id="IPR050348">
    <property type="entry name" value="Protein-Tyr_Phosphatase"/>
</dbReference>
<proteinExistence type="predicted"/>
<evidence type="ECO:0000256" key="5">
    <source>
        <dbReference type="ARBA" id="ARBA00023136"/>
    </source>
</evidence>
<feature type="domain" description="Tyrosine specific protein phosphatases" evidence="10">
    <location>
        <begin position="540"/>
        <end position="614"/>
    </location>
</feature>
<dbReference type="EMBL" id="OV651826">
    <property type="protein sequence ID" value="CAH1103490.1"/>
    <property type="molecule type" value="Genomic_DNA"/>
</dbReference>
<dbReference type="InterPro" id="IPR003595">
    <property type="entry name" value="Tyr_Pase_cat"/>
</dbReference>
<evidence type="ECO:0000259" key="11">
    <source>
        <dbReference type="PROSITE" id="PS50853"/>
    </source>
</evidence>
<feature type="transmembrane region" description="Helical" evidence="7">
    <location>
        <begin position="273"/>
        <end position="298"/>
    </location>
</feature>
<dbReference type="PROSITE" id="PS00383">
    <property type="entry name" value="TYR_PHOSPHATASE_1"/>
    <property type="match status" value="1"/>
</dbReference>
<dbReference type="GO" id="GO:0004725">
    <property type="term" value="F:protein tyrosine phosphatase activity"/>
    <property type="evidence" value="ECO:0007669"/>
    <property type="project" value="UniProtKB-EC"/>
</dbReference>
<keyword evidence="2 8" id="KW-0732">Signal</keyword>
<dbReference type="SMART" id="SM00404">
    <property type="entry name" value="PTPc_motif"/>
    <property type="match status" value="2"/>
</dbReference>
<feature type="domain" description="Tyrosine-protein phosphatase" evidence="9">
    <location>
        <begin position="658"/>
        <end position="910"/>
    </location>
</feature>
<feature type="domain" description="Fibronectin type-III" evidence="11">
    <location>
        <begin position="59"/>
        <end position="153"/>
    </location>
</feature>
<protein>
    <recommendedName>
        <fullName evidence="14">Protein-tyrosine-phosphatase</fullName>
    </recommendedName>
</protein>
<dbReference type="GO" id="GO:0016020">
    <property type="term" value="C:membrane"/>
    <property type="evidence" value="ECO:0007669"/>
    <property type="project" value="UniProtKB-SubCell"/>
</dbReference>
<evidence type="ECO:0000256" key="8">
    <source>
        <dbReference type="SAM" id="SignalP"/>
    </source>
</evidence>
<dbReference type="GO" id="GO:0048666">
    <property type="term" value="P:neuron development"/>
    <property type="evidence" value="ECO:0007669"/>
    <property type="project" value="UniProtKB-ARBA"/>
</dbReference>
<dbReference type="CDD" id="cd00063">
    <property type="entry name" value="FN3"/>
    <property type="match status" value="1"/>
</dbReference>
<evidence type="ECO:0000256" key="7">
    <source>
        <dbReference type="SAM" id="Phobius"/>
    </source>
</evidence>
<dbReference type="Proteomes" id="UP001153636">
    <property type="component" value="Chromosome 14"/>
</dbReference>
<dbReference type="PROSITE" id="PS50056">
    <property type="entry name" value="TYR_PHOSPHATASE_2"/>
    <property type="match status" value="1"/>
</dbReference>
<evidence type="ECO:0000256" key="3">
    <source>
        <dbReference type="ARBA" id="ARBA00022801"/>
    </source>
</evidence>
<keyword evidence="13" id="KW-1185">Reference proteome</keyword>
<dbReference type="AlphaFoldDB" id="A0A9P0GB54"/>
<dbReference type="InterPro" id="IPR003961">
    <property type="entry name" value="FN3_dom"/>
</dbReference>
<evidence type="ECO:0000256" key="2">
    <source>
        <dbReference type="ARBA" id="ARBA00022729"/>
    </source>
</evidence>
<dbReference type="OrthoDB" id="6022401at2759"/>
<comment type="subcellular location">
    <subcellularLocation>
        <location evidence="1">Membrane</location>
        <topology evidence="1">Single-pass membrane protein</topology>
    </subcellularLocation>
</comment>
<dbReference type="FunFam" id="3.90.190.10:FF:000013">
    <property type="entry name" value="receptor-type tyrosine-protein phosphatase zeta isoform X1"/>
    <property type="match status" value="1"/>
</dbReference>
<dbReference type="InterPro" id="IPR036116">
    <property type="entry name" value="FN3_sf"/>
</dbReference>